<sequence length="54" mass="6302">MFSTLTKSQAELRADTPGYFVFSEIPHDNFNFYAKGSPYSYKQNKNTLSFNREI</sequence>
<organism evidence="2 4">
    <name type="scientific">Mucilaginibacter lappiensis</name>
    <dbReference type="NCBI Taxonomy" id="354630"/>
    <lineage>
        <taxon>Bacteria</taxon>
        <taxon>Pseudomonadati</taxon>
        <taxon>Bacteroidota</taxon>
        <taxon>Sphingobacteriia</taxon>
        <taxon>Sphingobacteriales</taxon>
        <taxon>Sphingobacteriaceae</taxon>
        <taxon>Mucilaginibacter</taxon>
    </lineage>
</organism>
<evidence type="ECO:0000313" key="4">
    <source>
        <dbReference type="Proteomes" id="UP000548326"/>
    </source>
</evidence>
<dbReference type="AlphaFoldDB" id="A0A1N6SXZ6"/>
<protein>
    <submittedName>
        <fullName evidence="2">Uncharacterized protein</fullName>
    </submittedName>
</protein>
<proteinExistence type="predicted"/>
<dbReference type="STRING" id="354630.SAMN05421821_102521"/>
<reference evidence="3 4" key="1">
    <citation type="submission" date="2020-08" db="EMBL/GenBank/DDBJ databases">
        <title>Genomic Encyclopedia of Type Strains, Phase IV (KMG-V): Genome sequencing to study the core and pangenomes of soil and plant-associated prokaryotes.</title>
        <authorList>
            <person name="Whitman W."/>
        </authorList>
    </citation>
    <scope>NUCLEOTIDE SEQUENCE [LARGE SCALE GENOMIC DNA]</scope>
    <source>
        <strain evidence="1 3">ANJLi2</strain>
        <strain evidence="2 4">MP601</strain>
    </source>
</reference>
<dbReference type="Proteomes" id="UP000541583">
    <property type="component" value="Unassembled WGS sequence"/>
</dbReference>
<evidence type="ECO:0000313" key="1">
    <source>
        <dbReference type="EMBL" id="MBB6108243.1"/>
    </source>
</evidence>
<gene>
    <name evidence="2" type="ORF">HDF22_004524</name>
    <name evidence="1" type="ORF">HDF23_000978</name>
</gene>
<evidence type="ECO:0000313" key="3">
    <source>
        <dbReference type="Proteomes" id="UP000541583"/>
    </source>
</evidence>
<accession>A0A1N6SXZ6</accession>
<comment type="caution">
    <text evidence="2">The sequence shown here is derived from an EMBL/GenBank/DDBJ whole genome shotgun (WGS) entry which is preliminary data.</text>
</comment>
<dbReference type="Proteomes" id="UP000548326">
    <property type="component" value="Unassembled WGS sequence"/>
</dbReference>
<name>A0A1N6SXZ6_9SPHI</name>
<keyword evidence="3" id="KW-1185">Reference proteome</keyword>
<dbReference type="EMBL" id="JACHCB010000002">
    <property type="protein sequence ID" value="MBB6108243.1"/>
    <property type="molecule type" value="Genomic_DNA"/>
</dbReference>
<dbReference type="EMBL" id="JACHCA010000014">
    <property type="protein sequence ID" value="MBB6130384.1"/>
    <property type="molecule type" value="Genomic_DNA"/>
</dbReference>
<evidence type="ECO:0000313" key="2">
    <source>
        <dbReference type="EMBL" id="MBB6130384.1"/>
    </source>
</evidence>